<organism evidence="13 14">
    <name type="scientific">Galeopterus variegatus</name>
    <name type="common">Malayan flying lemur</name>
    <name type="synonym">Cynocephalus variegatus</name>
    <dbReference type="NCBI Taxonomy" id="482537"/>
    <lineage>
        <taxon>Eukaryota</taxon>
        <taxon>Metazoa</taxon>
        <taxon>Chordata</taxon>
        <taxon>Craniata</taxon>
        <taxon>Vertebrata</taxon>
        <taxon>Euteleostomi</taxon>
        <taxon>Mammalia</taxon>
        <taxon>Eutheria</taxon>
        <taxon>Euarchontoglires</taxon>
        <taxon>Dermoptera</taxon>
        <taxon>Cynocephalidae</taxon>
        <taxon>Galeopterus</taxon>
    </lineage>
</organism>
<keyword evidence="7" id="KW-0297">G-protein coupled receptor</keyword>
<evidence type="ECO:0000256" key="10">
    <source>
        <dbReference type="ARBA" id="ARBA00023224"/>
    </source>
</evidence>
<evidence type="ECO:0000313" key="13">
    <source>
        <dbReference type="Proteomes" id="UP000694923"/>
    </source>
</evidence>
<reference evidence="14" key="1">
    <citation type="submission" date="2025-08" db="UniProtKB">
        <authorList>
            <consortium name="RefSeq"/>
        </authorList>
    </citation>
    <scope>IDENTIFICATION</scope>
</reference>
<keyword evidence="10" id="KW-0807">Transducer</keyword>
<dbReference type="Pfam" id="PF03402">
    <property type="entry name" value="V1R"/>
    <property type="match status" value="1"/>
</dbReference>
<keyword evidence="8 12" id="KW-0472">Membrane</keyword>
<evidence type="ECO:0000256" key="4">
    <source>
        <dbReference type="ARBA" id="ARBA00022507"/>
    </source>
</evidence>
<feature type="compositionally biased region" description="Basic and acidic residues" evidence="11">
    <location>
        <begin position="178"/>
        <end position="191"/>
    </location>
</feature>
<feature type="compositionally biased region" description="Basic and acidic residues" evidence="11">
    <location>
        <begin position="1"/>
        <end position="18"/>
    </location>
</feature>
<evidence type="ECO:0000256" key="9">
    <source>
        <dbReference type="ARBA" id="ARBA00023170"/>
    </source>
</evidence>
<feature type="transmembrane region" description="Helical" evidence="12">
    <location>
        <begin position="435"/>
        <end position="456"/>
    </location>
</feature>
<evidence type="ECO:0000256" key="5">
    <source>
        <dbReference type="ARBA" id="ARBA00022692"/>
    </source>
</evidence>
<accession>A0ABM0RA35</accession>
<feature type="transmembrane region" description="Helical" evidence="12">
    <location>
        <begin position="462"/>
        <end position="483"/>
    </location>
</feature>
<evidence type="ECO:0000256" key="2">
    <source>
        <dbReference type="ARBA" id="ARBA00010663"/>
    </source>
</evidence>
<dbReference type="InterPro" id="IPR004072">
    <property type="entry name" value="Vmron_rcpt_1"/>
</dbReference>
<keyword evidence="13" id="KW-1185">Reference proteome</keyword>
<keyword evidence="5 12" id="KW-0812">Transmembrane</keyword>
<keyword evidence="3" id="KW-1003">Cell membrane</keyword>
<keyword evidence="9" id="KW-0675">Receptor</keyword>
<evidence type="ECO:0000256" key="12">
    <source>
        <dbReference type="SAM" id="Phobius"/>
    </source>
</evidence>
<keyword evidence="6 12" id="KW-1133">Transmembrane helix</keyword>
<evidence type="ECO:0000313" key="14">
    <source>
        <dbReference type="RefSeq" id="XP_008577476.1"/>
    </source>
</evidence>
<keyword evidence="4" id="KW-0589">Pheromone response</keyword>
<evidence type="ECO:0000256" key="11">
    <source>
        <dbReference type="SAM" id="MobiDB-lite"/>
    </source>
</evidence>
<evidence type="ECO:0000256" key="6">
    <source>
        <dbReference type="ARBA" id="ARBA00022989"/>
    </source>
</evidence>
<protein>
    <submittedName>
        <fullName evidence="14">Uncharacterized protein LOC103595778</fullName>
    </submittedName>
</protein>
<comment type="similarity">
    <text evidence="2">Belongs to the G-protein coupled receptor 1 family.</text>
</comment>
<evidence type="ECO:0000256" key="8">
    <source>
        <dbReference type="ARBA" id="ARBA00023136"/>
    </source>
</evidence>
<evidence type="ECO:0000256" key="1">
    <source>
        <dbReference type="ARBA" id="ARBA00004651"/>
    </source>
</evidence>
<dbReference type="RefSeq" id="XP_008577476.1">
    <property type="nucleotide sequence ID" value="XM_008579254.1"/>
</dbReference>
<feature type="transmembrane region" description="Helical" evidence="12">
    <location>
        <begin position="323"/>
        <end position="348"/>
    </location>
</feature>
<sequence>MKCWEGKEKETETGDTGKEWSGSQEAPFHNLDNWQEGKHPESESPAPECRGPIHDATLVGAAAALSSTRGNRGAQASAPWIRDLDSAPGTPSPAASDTARPSVHRGANVGDGGRLDQKTLRGRAADVPPPGLRPQSAGCESWRRPGWVALQEWARPPPPPGLPVLGSQPLGRQQSRAAEGRRGRGLARQEWESGYQPAGPRGDVSRLGADRSLGALRGLPPPELPGSTSFQKDPGPSPSSDPLEKGPEPSFLGAQTKPIDLITCHFALIHVVMLLTVNDFKCKVFFFMSRVMRDLSICTTCLLSMFQAITINHMRFKHKFANYITSIFFFLWFLSLSCSSDLVFCTVASSNVTQINLLNVNKYCSLFPMVSIIKQVFLTLTLFRDVSFVGIMMLSSAYMVILLFRHQRQSQYLHSTRLSLITSPVKRATQTNLPLVSFFVVIYWVDFIISSSSTLLGADDAVVVGIQRFVCNVFAIVSPLVIIRSDKRIIKTLQNMWQKHHHFLTS</sequence>
<proteinExistence type="inferred from homology"/>
<evidence type="ECO:0000256" key="7">
    <source>
        <dbReference type="ARBA" id="ARBA00023040"/>
    </source>
</evidence>
<feature type="transmembrane region" description="Helical" evidence="12">
    <location>
        <begin position="386"/>
        <end position="404"/>
    </location>
</feature>
<dbReference type="GeneID" id="103595778"/>
<feature type="compositionally biased region" description="Low complexity" evidence="11">
    <location>
        <begin position="163"/>
        <end position="177"/>
    </location>
</feature>
<gene>
    <name evidence="14" type="primary">LOC103595778</name>
</gene>
<dbReference type="Proteomes" id="UP000694923">
    <property type="component" value="Unplaced"/>
</dbReference>
<dbReference type="SUPFAM" id="SSF81321">
    <property type="entry name" value="Family A G protein-coupled receptor-like"/>
    <property type="match status" value="1"/>
</dbReference>
<feature type="region of interest" description="Disordered" evidence="11">
    <location>
        <begin position="1"/>
        <end position="249"/>
    </location>
</feature>
<name>A0ABM0RA35_GALVR</name>
<dbReference type="PANTHER" id="PTHR24062">
    <property type="entry name" value="VOMERONASAL TYPE-1 RECEPTOR"/>
    <property type="match status" value="1"/>
</dbReference>
<comment type="subcellular location">
    <subcellularLocation>
        <location evidence="1">Cell membrane</location>
        <topology evidence="1">Multi-pass membrane protein</topology>
    </subcellularLocation>
</comment>
<evidence type="ECO:0000256" key="3">
    <source>
        <dbReference type="ARBA" id="ARBA00022475"/>
    </source>
</evidence>